<evidence type="ECO:0000256" key="8">
    <source>
        <dbReference type="HAMAP-Rule" id="MF_00835"/>
    </source>
</evidence>
<keyword evidence="4 8" id="KW-0489">Methyltransferase</keyword>
<name>A0A9E9LCD8_9BURK</name>
<protein>
    <recommendedName>
        <fullName evidence="3 8">Malonyl-[acyl-carrier protein] O-methyltransferase</fullName>
        <shortName evidence="8">Malonyl-ACP O-methyltransferase</shortName>
        <ecNumber evidence="3 8">2.1.1.197</ecNumber>
    </recommendedName>
    <alternativeName>
        <fullName evidence="8">Biotin synthesis protein BioC</fullName>
    </alternativeName>
</protein>
<dbReference type="InterPro" id="IPR013216">
    <property type="entry name" value="Methyltransf_11"/>
</dbReference>
<evidence type="ECO:0000256" key="7">
    <source>
        <dbReference type="ARBA" id="ARBA00022756"/>
    </source>
</evidence>
<dbReference type="HAMAP" id="MF_00835">
    <property type="entry name" value="BioC"/>
    <property type="match status" value="1"/>
</dbReference>
<dbReference type="InterPro" id="IPR029063">
    <property type="entry name" value="SAM-dependent_MTases_sf"/>
</dbReference>
<keyword evidence="7 8" id="KW-0093">Biotin biosynthesis</keyword>
<evidence type="ECO:0000256" key="3">
    <source>
        <dbReference type="ARBA" id="ARBA00012327"/>
    </source>
</evidence>
<dbReference type="GO" id="GO:0032259">
    <property type="term" value="P:methylation"/>
    <property type="evidence" value="ECO:0007669"/>
    <property type="project" value="UniProtKB-KW"/>
</dbReference>
<evidence type="ECO:0000313" key="10">
    <source>
        <dbReference type="EMBL" id="WAV90611.1"/>
    </source>
</evidence>
<evidence type="ECO:0000256" key="4">
    <source>
        <dbReference type="ARBA" id="ARBA00022603"/>
    </source>
</evidence>
<dbReference type="Gene3D" id="3.40.50.150">
    <property type="entry name" value="Vaccinia Virus protein VP39"/>
    <property type="match status" value="1"/>
</dbReference>
<accession>A0A9E9LCD8</accession>
<organism evidence="10">
    <name type="scientific">Oxalobacter aliiformigenes</name>
    <dbReference type="NCBI Taxonomy" id="2946593"/>
    <lineage>
        <taxon>Bacteria</taxon>
        <taxon>Pseudomonadati</taxon>
        <taxon>Pseudomonadota</taxon>
        <taxon>Betaproteobacteria</taxon>
        <taxon>Burkholderiales</taxon>
        <taxon>Oxalobacteraceae</taxon>
        <taxon>Oxalobacter</taxon>
    </lineage>
</organism>
<evidence type="ECO:0000259" key="9">
    <source>
        <dbReference type="Pfam" id="PF08241"/>
    </source>
</evidence>
<comment type="pathway">
    <text evidence="2 8">Cofactor biosynthesis; biotin biosynthesis.</text>
</comment>
<dbReference type="CDD" id="cd02440">
    <property type="entry name" value="AdoMet_MTases"/>
    <property type="match status" value="1"/>
</dbReference>
<keyword evidence="5 8" id="KW-0808">Transferase</keyword>
<dbReference type="EC" id="2.1.1.197" evidence="3 8"/>
<dbReference type="PANTHER" id="PTHR43591:SF24">
    <property type="entry name" value="2-METHOXY-6-POLYPRENYL-1,4-BENZOQUINOL METHYLASE, MITOCHONDRIAL"/>
    <property type="match status" value="1"/>
</dbReference>
<dbReference type="PANTHER" id="PTHR43591">
    <property type="entry name" value="METHYLTRANSFERASE"/>
    <property type="match status" value="1"/>
</dbReference>
<dbReference type="EMBL" id="CP098251">
    <property type="protein sequence ID" value="WAV90611.1"/>
    <property type="molecule type" value="Genomic_DNA"/>
</dbReference>
<dbReference type="GO" id="GO:0102130">
    <property type="term" value="F:malonyl-CoA methyltransferase activity"/>
    <property type="evidence" value="ECO:0007669"/>
    <property type="project" value="UniProtKB-EC"/>
</dbReference>
<feature type="domain" description="Methyltransferase type 11" evidence="9">
    <location>
        <begin position="49"/>
        <end position="139"/>
    </location>
</feature>
<proteinExistence type="inferred from homology"/>
<evidence type="ECO:0000256" key="6">
    <source>
        <dbReference type="ARBA" id="ARBA00022691"/>
    </source>
</evidence>
<dbReference type="GO" id="GO:0010340">
    <property type="term" value="F:carboxyl-O-methyltransferase activity"/>
    <property type="evidence" value="ECO:0007669"/>
    <property type="project" value="UniProtKB-UniRule"/>
</dbReference>
<reference evidence="10" key="1">
    <citation type="journal article" date="2022" name="Front. Microbiol.">
        <title>New perspectives on an old grouping: The genomic and phenotypic variability of Oxalobacter formigenes and the implications for calcium oxalate stone prevention.</title>
        <authorList>
            <person name="Chmiel J.A."/>
            <person name="Carr C."/>
            <person name="Stuivenberg G.A."/>
            <person name="Venema R."/>
            <person name="Chanyi R.M."/>
            <person name="Al K.F."/>
            <person name="Giguere D."/>
            <person name="Say H."/>
            <person name="Akouris P.P."/>
            <person name="Dominguez Romero S.A."/>
            <person name="Kwong A."/>
            <person name="Tai V."/>
            <person name="Koval S.F."/>
            <person name="Razvi H."/>
            <person name="Bjazevic J."/>
            <person name="Burton J.P."/>
        </authorList>
    </citation>
    <scope>NUCLEOTIDE SEQUENCE</scope>
    <source>
        <strain evidence="10">OxK</strain>
    </source>
</reference>
<dbReference type="SUPFAM" id="SSF53335">
    <property type="entry name" value="S-adenosyl-L-methionine-dependent methyltransferases"/>
    <property type="match status" value="1"/>
</dbReference>
<comment type="catalytic activity">
    <reaction evidence="1 8">
        <text>malonyl-[ACP] + S-adenosyl-L-methionine = malonyl-[ACP] methyl ester + S-adenosyl-L-homocysteine</text>
        <dbReference type="Rhea" id="RHEA:17105"/>
        <dbReference type="Rhea" id="RHEA-COMP:9623"/>
        <dbReference type="Rhea" id="RHEA-COMP:9954"/>
        <dbReference type="ChEBI" id="CHEBI:57856"/>
        <dbReference type="ChEBI" id="CHEBI:59789"/>
        <dbReference type="ChEBI" id="CHEBI:78449"/>
        <dbReference type="ChEBI" id="CHEBI:78845"/>
        <dbReference type="EC" id="2.1.1.197"/>
    </reaction>
</comment>
<dbReference type="InterPro" id="IPR011814">
    <property type="entry name" value="BioC"/>
</dbReference>
<dbReference type="Pfam" id="PF08241">
    <property type="entry name" value="Methyltransf_11"/>
    <property type="match status" value="1"/>
</dbReference>
<dbReference type="RefSeq" id="WP_269315629.1">
    <property type="nucleotide sequence ID" value="NZ_CP098251.1"/>
</dbReference>
<dbReference type="AlphaFoldDB" id="A0A9E9LCD8"/>
<dbReference type="NCBIfam" id="TIGR02072">
    <property type="entry name" value="BioC"/>
    <property type="match status" value="1"/>
</dbReference>
<dbReference type="GO" id="GO:0008757">
    <property type="term" value="F:S-adenosylmethionine-dependent methyltransferase activity"/>
    <property type="evidence" value="ECO:0007669"/>
    <property type="project" value="InterPro"/>
</dbReference>
<dbReference type="GO" id="GO:0009102">
    <property type="term" value="P:biotin biosynthetic process"/>
    <property type="evidence" value="ECO:0007669"/>
    <property type="project" value="UniProtKB-UniRule"/>
</dbReference>
<keyword evidence="6 8" id="KW-0949">S-adenosyl-L-methionine</keyword>
<comment type="function">
    <text evidence="8">Converts the free carboxyl group of a malonyl-thioester to its methyl ester by transfer of a methyl group from S-adenosyl-L-methionine (SAM). It allows to synthesize pimeloyl-ACP via the fatty acid synthetic pathway.</text>
</comment>
<evidence type="ECO:0000256" key="1">
    <source>
        <dbReference type="ARBA" id="ARBA00000852"/>
    </source>
</evidence>
<comment type="similarity">
    <text evidence="8">Belongs to the methyltransferase superfamily.</text>
</comment>
<evidence type="ECO:0000256" key="5">
    <source>
        <dbReference type="ARBA" id="ARBA00022679"/>
    </source>
</evidence>
<sequence length="257" mass="28920">MDKTKIGEAFGRAAASYDALAVFQRQVCERMLCLLPRWLPAGWTPERLLDGGCGTGFGSQCMRCLWPDASLTGCDLSSRMVERMRQKGFEAVEGDLENLPFPDSRFDFVWSSLALQWCRPDTVFWELYRVLGENGILYFSTLAPGTLCETGFAFSGLDDAGRVLDFHPVAALKERMREAGFTDIRVRHETHRMYYPDVRSALESVRGIGAGYAAGKRRALLGKMAWKMIQERYESLREENGLPVTYELVIGYGVAGR</sequence>
<dbReference type="Proteomes" id="UP001164819">
    <property type="component" value="Chromosome"/>
</dbReference>
<gene>
    <name evidence="8 10" type="primary">bioC</name>
    <name evidence="10" type="ORF">NB646_07010</name>
</gene>
<evidence type="ECO:0000256" key="2">
    <source>
        <dbReference type="ARBA" id="ARBA00004746"/>
    </source>
</evidence>